<organism evidence="2 3">
    <name type="scientific">Dictyobacter halimunensis</name>
    <dbReference type="NCBI Taxonomy" id="3026934"/>
    <lineage>
        <taxon>Bacteria</taxon>
        <taxon>Bacillati</taxon>
        <taxon>Chloroflexota</taxon>
        <taxon>Ktedonobacteria</taxon>
        <taxon>Ktedonobacterales</taxon>
        <taxon>Dictyobacteraceae</taxon>
        <taxon>Dictyobacter</taxon>
    </lineage>
</organism>
<keyword evidence="3" id="KW-1185">Reference proteome</keyword>
<accession>A0ABQ6FH95</accession>
<protein>
    <submittedName>
        <fullName evidence="2">Uncharacterized protein</fullName>
    </submittedName>
</protein>
<evidence type="ECO:0000256" key="1">
    <source>
        <dbReference type="SAM" id="MobiDB-lite"/>
    </source>
</evidence>
<dbReference type="EMBL" id="BSRI01000001">
    <property type="protein sequence ID" value="GLV53387.1"/>
    <property type="molecule type" value="Genomic_DNA"/>
</dbReference>
<name>A0ABQ6FH95_9CHLR</name>
<feature type="compositionally biased region" description="Basic and acidic residues" evidence="1">
    <location>
        <begin position="70"/>
        <end position="82"/>
    </location>
</feature>
<feature type="region of interest" description="Disordered" evidence="1">
    <location>
        <begin position="47"/>
        <end position="82"/>
    </location>
</feature>
<gene>
    <name evidence="2" type="ORF">KDH_02420</name>
</gene>
<proteinExistence type="predicted"/>
<reference evidence="2 3" key="1">
    <citation type="submission" date="2023-02" db="EMBL/GenBank/DDBJ databases">
        <title>Dictyobacter halimunensis sp. nov., a new member of the class Ktedonobacteria from forest soil in a geothermal area.</title>
        <authorList>
            <person name="Rachmania M.K."/>
            <person name="Ningsih F."/>
            <person name="Sakai Y."/>
            <person name="Yabe S."/>
            <person name="Yokota A."/>
            <person name="Sjamsuridzal W."/>
        </authorList>
    </citation>
    <scope>NUCLEOTIDE SEQUENCE [LARGE SCALE GENOMIC DNA]</scope>
    <source>
        <strain evidence="2 3">S3.2.2.5</strain>
    </source>
</reference>
<sequence>MCQEKSSHDRAKCHATGAACHHQADAMRSLLTGHDIREHSHHGWHNTYAGDGLEKPQADVCPSGMNTEKSYIRDNQPDKAKQ</sequence>
<evidence type="ECO:0000313" key="2">
    <source>
        <dbReference type="EMBL" id="GLV53387.1"/>
    </source>
</evidence>
<evidence type="ECO:0000313" key="3">
    <source>
        <dbReference type="Proteomes" id="UP001344906"/>
    </source>
</evidence>
<dbReference type="Proteomes" id="UP001344906">
    <property type="component" value="Unassembled WGS sequence"/>
</dbReference>
<comment type="caution">
    <text evidence="2">The sequence shown here is derived from an EMBL/GenBank/DDBJ whole genome shotgun (WGS) entry which is preliminary data.</text>
</comment>